<sequence length="202" mass="21988">MIGVLTNSNSVRIPIVQTGCCKAEFDSTYPVHLNGIISKDEFRKSINKINHPDSSNKNLKILIVASILSMIIEFVCCVVAPAANTNTQLVALLVAGNILMAIGSIILGCSCCIIHSRRAARLRQAIADESIKYSSRSPTPCSWRLDTSTTRFGGYGNHRNRQVVYHLVIDIGRSTNTSSVVDQSNQVVSNPTSFYGQQAEMG</sequence>
<keyword evidence="1" id="KW-0812">Transmembrane</keyword>
<dbReference type="Proteomes" id="UP000663864">
    <property type="component" value="Unassembled WGS sequence"/>
</dbReference>
<protein>
    <submittedName>
        <fullName evidence="2">Uncharacterized protein</fullName>
    </submittedName>
</protein>
<organism evidence="2 3">
    <name type="scientific">Rotaria sordida</name>
    <dbReference type="NCBI Taxonomy" id="392033"/>
    <lineage>
        <taxon>Eukaryota</taxon>
        <taxon>Metazoa</taxon>
        <taxon>Spiralia</taxon>
        <taxon>Gnathifera</taxon>
        <taxon>Rotifera</taxon>
        <taxon>Eurotatoria</taxon>
        <taxon>Bdelloidea</taxon>
        <taxon>Philodinida</taxon>
        <taxon>Philodinidae</taxon>
        <taxon>Rotaria</taxon>
    </lineage>
</organism>
<evidence type="ECO:0000313" key="3">
    <source>
        <dbReference type="Proteomes" id="UP000663864"/>
    </source>
</evidence>
<reference evidence="2" key="1">
    <citation type="submission" date="2021-02" db="EMBL/GenBank/DDBJ databases">
        <authorList>
            <person name="Nowell W R."/>
        </authorList>
    </citation>
    <scope>NUCLEOTIDE SEQUENCE</scope>
</reference>
<evidence type="ECO:0000256" key="1">
    <source>
        <dbReference type="SAM" id="Phobius"/>
    </source>
</evidence>
<accession>A0A815U2C5</accession>
<proteinExistence type="predicted"/>
<feature type="transmembrane region" description="Helical" evidence="1">
    <location>
        <begin position="61"/>
        <end position="83"/>
    </location>
</feature>
<name>A0A815U2C5_9BILA</name>
<gene>
    <name evidence="2" type="ORF">ZHD862_LOCUS38045</name>
</gene>
<keyword evidence="1" id="KW-1133">Transmembrane helix</keyword>
<evidence type="ECO:0000313" key="2">
    <source>
        <dbReference type="EMBL" id="CAF1513744.1"/>
    </source>
</evidence>
<dbReference type="AlphaFoldDB" id="A0A815U2C5"/>
<comment type="caution">
    <text evidence="2">The sequence shown here is derived from an EMBL/GenBank/DDBJ whole genome shotgun (WGS) entry which is preliminary data.</text>
</comment>
<dbReference type="EMBL" id="CAJNOT010007980">
    <property type="protein sequence ID" value="CAF1513744.1"/>
    <property type="molecule type" value="Genomic_DNA"/>
</dbReference>
<keyword evidence="1" id="KW-0472">Membrane</keyword>
<feature type="non-terminal residue" evidence="2">
    <location>
        <position position="1"/>
    </location>
</feature>
<feature type="transmembrane region" description="Helical" evidence="1">
    <location>
        <begin position="89"/>
        <end position="114"/>
    </location>
</feature>